<feature type="chain" id="PRO_5037702325" evidence="1">
    <location>
        <begin position="24"/>
        <end position="302"/>
    </location>
</feature>
<dbReference type="EMBL" id="CP054257">
    <property type="protein sequence ID" value="QTQ12325.1"/>
    <property type="molecule type" value="Genomic_DNA"/>
</dbReference>
<feature type="domain" description="LysM" evidence="2">
    <location>
        <begin position="64"/>
        <end position="108"/>
    </location>
</feature>
<reference evidence="3" key="1">
    <citation type="submission" date="2020-05" db="EMBL/GenBank/DDBJ databases">
        <authorList>
            <person name="Zeng H."/>
            <person name="Chan Y.K."/>
            <person name="Watt R.M."/>
        </authorList>
    </citation>
    <scope>NUCLEOTIDE SEQUENCE</scope>
    <source>
        <strain evidence="3">ATCC 700773</strain>
    </source>
</reference>
<dbReference type="AlphaFoldDB" id="A0A975F127"/>
<dbReference type="GO" id="GO:0004222">
    <property type="term" value="F:metalloendopeptidase activity"/>
    <property type="evidence" value="ECO:0007669"/>
    <property type="project" value="TreeGrafter"/>
</dbReference>
<dbReference type="InterPro" id="IPR016047">
    <property type="entry name" value="M23ase_b-sheet_dom"/>
</dbReference>
<evidence type="ECO:0000259" key="2">
    <source>
        <dbReference type="PROSITE" id="PS51782"/>
    </source>
</evidence>
<dbReference type="InterPro" id="IPR011055">
    <property type="entry name" value="Dup_hybrid_motif"/>
</dbReference>
<dbReference type="Pfam" id="PF01476">
    <property type="entry name" value="LysM"/>
    <property type="match status" value="2"/>
</dbReference>
<sequence>MRLNTYKILIRSLISFCAAVVFAAVVLEVKSFSKADSGLGGLETPEMPTASAEEENSDYVITYQSYRVDKGDMIGAIAEKFGITQDTIISVNNIRQSRLLQIGQYLKIPNMPGIMYSAKGNGETVASVAEKYKVDAKKCALVNNLPEGSSLSDGQTIFIPDAELDRITRQEINGDLFMRPVRRYYISSAYGWRLSPFTGKRSFHSGIDMCAPAGTSVYAALGGVVSFVGYNNVYGNYIIVSHHSGYKTLYGHLSATLVLKGQGVSPATVIGRVGNTGLSTGPHLHFTVFKNGRTVNPFNLLK</sequence>
<dbReference type="CDD" id="cd00118">
    <property type="entry name" value="LysM"/>
    <property type="match status" value="1"/>
</dbReference>
<protein>
    <submittedName>
        <fullName evidence="3">M23 family metallopeptidase</fullName>
    </submittedName>
</protein>
<dbReference type="SMART" id="SM00257">
    <property type="entry name" value="LysM"/>
    <property type="match status" value="2"/>
</dbReference>
<evidence type="ECO:0000256" key="1">
    <source>
        <dbReference type="SAM" id="SignalP"/>
    </source>
</evidence>
<organism evidence="3 4">
    <name type="scientific">Treponema parvum</name>
    <dbReference type="NCBI Taxonomy" id="138851"/>
    <lineage>
        <taxon>Bacteria</taxon>
        <taxon>Pseudomonadati</taxon>
        <taxon>Spirochaetota</taxon>
        <taxon>Spirochaetia</taxon>
        <taxon>Spirochaetales</taxon>
        <taxon>Treponemataceae</taxon>
        <taxon>Treponema</taxon>
    </lineage>
</organism>
<dbReference type="PANTHER" id="PTHR21666:SF270">
    <property type="entry name" value="MUREIN HYDROLASE ACTIVATOR ENVC"/>
    <property type="match status" value="1"/>
</dbReference>
<dbReference type="PROSITE" id="PS51782">
    <property type="entry name" value="LYSM"/>
    <property type="match status" value="1"/>
</dbReference>
<dbReference type="InterPro" id="IPR036779">
    <property type="entry name" value="LysM_dom_sf"/>
</dbReference>
<dbReference type="PANTHER" id="PTHR21666">
    <property type="entry name" value="PEPTIDASE-RELATED"/>
    <property type="match status" value="1"/>
</dbReference>
<name>A0A975F127_9SPIR</name>
<dbReference type="InterPro" id="IPR018392">
    <property type="entry name" value="LysM"/>
</dbReference>
<evidence type="ECO:0000313" key="3">
    <source>
        <dbReference type="EMBL" id="QTQ12325.1"/>
    </source>
</evidence>
<dbReference type="Gene3D" id="2.70.70.10">
    <property type="entry name" value="Glucose Permease (Domain IIA)"/>
    <property type="match status" value="1"/>
</dbReference>
<dbReference type="Proteomes" id="UP000671995">
    <property type="component" value="Chromosome"/>
</dbReference>
<dbReference type="CDD" id="cd12797">
    <property type="entry name" value="M23_peptidase"/>
    <property type="match status" value="1"/>
</dbReference>
<keyword evidence="1" id="KW-0732">Signal</keyword>
<evidence type="ECO:0000313" key="4">
    <source>
        <dbReference type="Proteomes" id="UP000671995"/>
    </source>
</evidence>
<accession>A0A975F127</accession>
<feature type="signal peptide" evidence="1">
    <location>
        <begin position="1"/>
        <end position="23"/>
    </location>
</feature>
<proteinExistence type="predicted"/>
<reference evidence="3" key="2">
    <citation type="journal article" date="2021" name="Microbiol. Resour. Announc.">
        <title>Complete Genome Sequences of Three Human Oral Treponema parvum Isolates.</title>
        <authorList>
            <person name="Zeng H."/>
            <person name="Watt R.M."/>
        </authorList>
    </citation>
    <scope>NUCLEOTIDE SEQUENCE</scope>
    <source>
        <strain evidence="3">ATCC 700773</strain>
    </source>
</reference>
<dbReference type="SUPFAM" id="SSF51261">
    <property type="entry name" value="Duplicated hybrid motif"/>
    <property type="match status" value="1"/>
</dbReference>
<dbReference type="InterPro" id="IPR050570">
    <property type="entry name" value="Cell_wall_metabolism_enzyme"/>
</dbReference>
<dbReference type="Pfam" id="PF01551">
    <property type="entry name" value="Peptidase_M23"/>
    <property type="match status" value="1"/>
</dbReference>
<dbReference type="Gene3D" id="3.10.350.10">
    <property type="entry name" value="LysM domain"/>
    <property type="match status" value="2"/>
</dbReference>
<gene>
    <name evidence="3" type="ORF">HRI96_09020</name>
</gene>
<dbReference type="RefSeq" id="WP_210117039.1">
    <property type="nucleotide sequence ID" value="NZ_CP054257.1"/>
</dbReference>